<protein>
    <recommendedName>
        <fullName evidence="5">OmpA-like domain-containing protein</fullName>
    </recommendedName>
</protein>
<dbReference type="InterPro" id="IPR006664">
    <property type="entry name" value="OMP_bac"/>
</dbReference>
<evidence type="ECO:0000313" key="6">
    <source>
        <dbReference type="EMBL" id="KRG28372.1"/>
    </source>
</evidence>
<gene>
    <name evidence="6" type="ORF">APR42_06180</name>
</gene>
<feature type="domain" description="OmpA-like" evidence="5">
    <location>
        <begin position="402"/>
        <end position="524"/>
    </location>
</feature>
<dbReference type="PROSITE" id="PS51123">
    <property type="entry name" value="OMPA_2"/>
    <property type="match status" value="1"/>
</dbReference>
<comment type="subcellular location">
    <subcellularLocation>
        <location evidence="1">Cell outer membrane</location>
    </subcellularLocation>
</comment>
<evidence type="ECO:0000259" key="5">
    <source>
        <dbReference type="PROSITE" id="PS51123"/>
    </source>
</evidence>
<evidence type="ECO:0000313" key="7">
    <source>
        <dbReference type="Proteomes" id="UP000051643"/>
    </source>
</evidence>
<evidence type="ECO:0000256" key="4">
    <source>
        <dbReference type="PROSITE-ProRule" id="PRU00473"/>
    </source>
</evidence>
<dbReference type="STRING" id="270918.APR42_06180"/>
<dbReference type="RefSeq" id="WP_057482043.1">
    <property type="nucleotide sequence ID" value="NZ_BMWR01000001.1"/>
</dbReference>
<dbReference type="PANTHER" id="PTHR30329:SF21">
    <property type="entry name" value="LIPOPROTEIN YIAD-RELATED"/>
    <property type="match status" value="1"/>
</dbReference>
<evidence type="ECO:0000256" key="2">
    <source>
        <dbReference type="ARBA" id="ARBA00023136"/>
    </source>
</evidence>
<organism evidence="6 7">
    <name type="scientific">Salegentibacter mishustinae</name>
    <dbReference type="NCBI Taxonomy" id="270918"/>
    <lineage>
        <taxon>Bacteria</taxon>
        <taxon>Pseudomonadati</taxon>
        <taxon>Bacteroidota</taxon>
        <taxon>Flavobacteriia</taxon>
        <taxon>Flavobacteriales</taxon>
        <taxon>Flavobacteriaceae</taxon>
        <taxon>Salegentibacter</taxon>
    </lineage>
</organism>
<dbReference type="SUPFAM" id="SSF103088">
    <property type="entry name" value="OmpA-like"/>
    <property type="match status" value="1"/>
</dbReference>
<dbReference type="AlphaFoldDB" id="A0A0Q9ZH11"/>
<evidence type="ECO:0000256" key="3">
    <source>
        <dbReference type="ARBA" id="ARBA00023237"/>
    </source>
</evidence>
<dbReference type="InterPro" id="IPR050330">
    <property type="entry name" value="Bact_OuterMem_StrucFunc"/>
</dbReference>
<proteinExistence type="predicted"/>
<name>A0A0Q9ZH11_9FLAO</name>
<keyword evidence="7" id="KW-1185">Reference proteome</keyword>
<dbReference type="Proteomes" id="UP000051643">
    <property type="component" value="Unassembled WGS sequence"/>
</dbReference>
<keyword evidence="2 4" id="KW-0472">Membrane</keyword>
<keyword evidence="3" id="KW-0998">Cell outer membrane</keyword>
<dbReference type="Pfam" id="PF00691">
    <property type="entry name" value="OmpA"/>
    <property type="match status" value="1"/>
</dbReference>
<dbReference type="PANTHER" id="PTHR30329">
    <property type="entry name" value="STATOR ELEMENT OF FLAGELLAR MOTOR COMPLEX"/>
    <property type="match status" value="1"/>
</dbReference>
<dbReference type="OrthoDB" id="9782229at2"/>
<evidence type="ECO:0000256" key="1">
    <source>
        <dbReference type="ARBA" id="ARBA00004442"/>
    </source>
</evidence>
<reference evidence="6" key="1">
    <citation type="submission" date="2015-10" db="EMBL/GenBank/DDBJ databases">
        <title>Draft genome sequence of Salegentibacter mishustinae KCTC 12263.</title>
        <authorList>
            <person name="Lin W."/>
            <person name="Zheng Q."/>
        </authorList>
    </citation>
    <scope>NUCLEOTIDE SEQUENCE [LARGE SCALE GENOMIC DNA]</scope>
    <source>
        <strain evidence="6">KCTC 12263</strain>
    </source>
</reference>
<sequence length="533" mass="59795">MGQFFRIIMVVGAVLLKGLIFYAQPGEQQIAKGAYVINMGSNPQTVENSIQPYGLIYSLLKNEEIEIKWCINPKKTKDAADFTYRDTTFRGGAFIIPVSYLTDDIRELISAWEEKGVAGMYLEESVKVPVFTSLSVTPRWTLDRENGHIAVPFFKAAAIPVDAYGGSNRKNWKSPEDLGICDDIFVMPHADPGFNSHKNLYKWNKKYKGAIWAGCHAVSKLENLTGNIKLENSDSTEFIQLNFLSSGFPGAQSAGLIPYKKHRHGTPPYQNLLPADPVAQYIGSPDEAHLNGSERIFLPKKINRWRKETKKIVIDSNAPDIPEIAEDTAVITAYGHAYGNTENGLVMYQAGHSIYGRDPHHVAAMRAFFNWSFYAAEVKRRKNSLEFGNRKGLPVVDAKVGDDLTGALSLDPIHFDLDKAEIRTKDKPALDSIVKFMNTHPALLLDIRSHTDSRANDEYNMQLSQRRVEATIQYLIEKGISGSRITGRGYGETELVNYCGNNNNCPEEEQRKNRRSEFILSIDCDLYSEKGLN</sequence>
<dbReference type="InterPro" id="IPR006665">
    <property type="entry name" value="OmpA-like"/>
</dbReference>
<dbReference type="InterPro" id="IPR036737">
    <property type="entry name" value="OmpA-like_sf"/>
</dbReference>
<dbReference type="CDD" id="cd07185">
    <property type="entry name" value="OmpA_C-like"/>
    <property type="match status" value="1"/>
</dbReference>
<accession>A0A0Q9ZH11</accession>
<dbReference type="PRINTS" id="PR01021">
    <property type="entry name" value="OMPADOMAIN"/>
</dbReference>
<comment type="caution">
    <text evidence="6">The sequence shown here is derived from an EMBL/GenBank/DDBJ whole genome shotgun (WGS) entry which is preliminary data.</text>
</comment>
<dbReference type="EMBL" id="LKTP01000023">
    <property type="protein sequence ID" value="KRG28372.1"/>
    <property type="molecule type" value="Genomic_DNA"/>
</dbReference>
<dbReference type="Gene3D" id="3.30.1330.60">
    <property type="entry name" value="OmpA-like domain"/>
    <property type="match status" value="1"/>
</dbReference>
<dbReference type="GO" id="GO:0009279">
    <property type="term" value="C:cell outer membrane"/>
    <property type="evidence" value="ECO:0007669"/>
    <property type="project" value="UniProtKB-SubCell"/>
</dbReference>